<dbReference type="KEGG" id="pfer:IRI77_18605"/>
<dbReference type="RefSeq" id="WP_194446547.1">
    <property type="nucleotide sequence ID" value="NZ_CP063849.1"/>
</dbReference>
<dbReference type="NCBIfam" id="TIGR02098">
    <property type="entry name" value="MJ0042_CXXC"/>
    <property type="match status" value="1"/>
</dbReference>
<accession>A0A7S7SGI5</accession>
<protein>
    <recommendedName>
        <fullName evidence="4">Lysine biosynthesis protein LysW</fullName>
    </recommendedName>
</protein>
<keyword evidence="3" id="KW-1185">Reference proteome</keyword>
<evidence type="ECO:0000256" key="1">
    <source>
        <dbReference type="SAM" id="MobiDB-lite"/>
    </source>
</evidence>
<evidence type="ECO:0008006" key="4">
    <source>
        <dbReference type="Google" id="ProtNLM"/>
    </source>
</evidence>
<reference evidence="2 3" key="1">
    <citation type="submission" date="2020-10" db="EMBL/GenBank/DDBJ databases">
        <title>Complete genome sequence of Paludibaculum fermentans P105T, a facultatively anaerobic acidobacterium capable of dissimilatory Fe(III) reduction.</title>
        <authorList>
            <person name="Dedysh S.N."/>
            <person name="Beletsky A.V."/>
            <person name="Kulichevskaya I.S."/>
            <person name="Mardanov A.V."/>
            <person name="Ravin N.V."/>
        </authorList>
    </citation>
    <scope>NUCLEOTIDE SEQUENCE [LARGE SCALE GENOMIC DNA]</scope>
    <source>
        <strain evidence="2 3">P105</strain>
    </source>
</reference>
<dbReference type="InterPro" id="IPR011723">
    <property type="entry name" value="Znf/thioredoxin_put"/>
</dbReference>
<evidence type="ECO:0000313" key="3">
    <source>
        <dbReference type="Proteomes" id="UP000593892"/>
    </source>
</evidence>
<gene>
    <name evidence="2" type="ORF">IRI77_18605</name>
</gene>
<dbReference type="InterPro" id="IPR005906">
    <property type="entry name" value="LysW"/>
</dbReference>
<name>A0A7S7SGI5_PALFE</name>
<organism evidence="2 3">
    <name type="scientific">Paludibaculum fermentans</name>
    <dbReference type="NCBI Taxonomy" id="1473598"/>
    <lineage>
        <taxon>Bacteria</taxon>
        <taxon>Pseudomonadati</taxon>
        <taxon>Acidobacteriota</taxon>
        <taxon>Terriglobia</taxon>
        <taxon>Bryobacterales</taxon>
        <taxon>Bryobacteraceae</taxon>
        <taxon>Paludibaculum</taxon>
    </lineage>
</organism>
<evidence type="ECO:0000313" key="2">
    <source>
        <dbReference type="EMBL" id="QOY84877.1"/>
    </source>
</evidence>
<dbReference type="Proteomes" id="UP000593892">
    <property type="component" value="Chromosome"/>
</dbReference>
<dbReference type="Pfam" id="PF21344">
    <property type="entry name" value="Zn_ribbon_LysW"/>
    <property type="match status" value="1"/>
</dbReference>
<feature type="region of interest" description="Disordered" evidence="1">
    <location>
        <begin position="40"/>
        <end position="80"/>
    </location>
</feature>
<sequence length="80" mass="9221">MIDCPECGAAIDVEEDELDEGESVLCEECGKNFVVSSVDPLELETDGEGFDDEEFDEEFDEEDDEEDEEEEEEEEDDDWR</sequence>
<dbReference type="AlphaFoldDB" id="A0A7S7SGI5"/>
<proteinExistence type="predicted"/>
<dbReference type="EMBL" id="CP063849">
    <property type="protein sequence ID" value="QOY84877.1"/>
    <property type="molecule type" value="Genomic_DNA"/>
</dbReference>
<feature type="compositionally biased region" description="Acidic residues" evidence="1">
    <location>
        <begin position="41"/>
        <end position="80"/>
    </location>
</feature>
<dbReference type="Gene3D" id="2.20.28.160">
    <property type="match status" value="1"/>
</dbReference>